<dbReference type="GeneID" id="8248835"/>
<dbReference type="RefSeq" id="XP_002505904.1">
    <property type="nucleotide sequence ID" value="XM_002505858.1"/>
</dbReference>
<dbReference type="OrthoDB" id="449510at2759"/>
<reference evidence="2 3" key="1">
    <citation type="journal article" date="2009" name="Science">
        <title>Green evolution and dynamic adaptations revealed by genomes of the marine picoeukaryotes Micromonas.</title>
        <authorList>
            <person name="Worden A.Z."/>
            <person name="Lee J.H."/>
            <person name="Mock T."/>
            <person name="Rouze P."/>
            <person name="Simmons M.P."/>
            <person name="Aerts A.L."/>
            <person name="Allen A.E."/>
            <person name="Cuvelier M.L."/>
            <person name="Derelle E."/>
            <person name="Everett M.V."/>
            <person name="Foulon E."/>
            <person name="Grimwood J."/>
            <person name="Gundlach H."/>
            <person name="Henrissat B."/>
            <person name="Napoli C."/>
            <person name="McDonald S.M."/>
            <person name="Parker M.S."/>
            <person name="Rombauts S."/>
            <person name="Salamov A."/>
            <person name="Von Dassow P."/>
            <person name="Badger J.H."/>
            <person name="Coutinho P.M."/>
            <person name="Demir E."/>
            <person name="Dubchak I."/>
            <person name="Gentemann C."/>
            <person name="Eikrem W."/>
            <person name="Gready J.E."/>
            <person name="John U."/>
            <person name="Lanier W."/>
            <person name="Lindquist E.A."/>
            <person name="Lucas S."/>
            <person name="Mayer K.F."/>
            <person name="Moreau H."/>
            <person name="Not F."/>
            <person name="Otillar R."/>
            <person name="Panaud O."/>
            <person name="Pangilinan J."/>
            <person name="Paulsen I."/>
            <person name="Piegu B."/>
            <person name="Poliakov A."/>
            <person name="Robbens S."/>
            <person name="Schmutz J."/>
            <person name="Toulza E."/>
            <person name="Wyss T."/>
            <person name="Zelensky A."/>
            <person name="Zhou K."/>
            <person name="Armbrust E.V."/>
            <person name="Bhattacharya D."/>
            <person name="Goodenough U.W."/>
            <person name="Van de Peer Y."/>
            <person name="Grigoriev I.V."/>
        </authorList>
    </citation>
    <scope>NUCLEOTIDE SEQUENCE [LARGE SCALE GENOMIC DNA]</scope>
    <source>
        <strain evidence="3">RCC299 / NOUM17</strain>
    </source>
</reference>
<feature type="compositionally biased region" description="Polar residues" evidence="1">
    <location>
        <begin position="613"/>
        <end position="623"/>
    </location>
</feature>
<dbReference type="EMBL" id="CP001332">
    <property type="protein sequence ID" value="ACO67162.1"/>
    <property type="molecule type" value="Genomic_DNA"/>
</dbReference>
<organism evidence="2 3">
    <name type="scientific">Micromonas commoda (strain RCC299 / NOUM17 / CCMP2709)</name>
    <name type="common">Picoplanktonic green alga</name>
    <dbReference type="NCBI Taxonomy" id="296587"/>
    <lineage>
        <taxon>Eukaryota</taxon>
        <taxon>Viridiplantae</taxon>
        <taxon>Chlorophyta</taxon>
        <taxon>Mamiellophyceae</taxon>
        <taxon>Mamiellales</taxon>
        <taxon>Mamiellaceae</taxon>
        <taxon>Micromonas</taxon>
    </lineage>
</organism>
<evidence type="ECO:0000313" key="2">
    <source>
        <dbReference type="EMBL" id="ACO67162.1"/>
    </source>
</evidence>
<dbReference type="eggNOG" id="ENOG502S4FQ">
    <property type="taxonomic scope" value="Eukaryota"/>
</dbReference>
<sequence>MSQPLSPRVIHDALTPAQLASLRVGGAGWEGRVEGVPAAFRLGLVVGGLGSGKSSLARVAQRAFGVKPQPTDPLQWPPDRAVVSCIGASPDASVAALQSCGLSAVPALLRPFAALSGGERTKAELALRVHAHQTVFDDFGATLSRDAASSAAAGVAKLLVKSDVVKRGLRRLFFTVFPEVGGHLGADWVLCLETNTLVIRHGAGPTLGPEIVIDDSDVDITAAPPGRQSSTDVKELKTSVIKVDDWVKKASEALAVPFDGNSVTSVHRLPWSVIERVKYPPADDSRNDAKEGETPLRILLVSGRSGSGKTMACADAFGPREDWAKGGFIESIDVRVARFLALGLDEFVRCGQHGRTVTQLCEADPSQMSTSEAYLVSLADSIGTGAVLDEFLTSLPPATRAVVARRVGAYVRRERIRGLVLLSCHGEEIARELQPDVMFSAETGVEVDVDSVDPVLTQSDTATWSPEDLIRRPTIRLTRRKIAGGDKGVKVDVKKAWWAEFSANHYLGGGGFNANCQAWVFFLGDRAVAFDSTIPQPGRSVQSIRQHRLVVMPDFQGLGIGSAVTRYDAAKIITTRRPKTDVYDDPFTQRYHSSTYHTKLGKSRDASPLWRGTNLNGTPKNMADTSKSITSGLNEFHKAKGKALAPIDRQKSSNAVKERKAIVYSHEYVGTAAERQLFLEGCGETCKEQSEKENAAFLSNRKIKGGAAPAPTPAKRQMTLGFAVAKKKIRE</sequence>
<dbReference type="AlphaFoldDB" id="C1EGP5"/>
<proteinExistence type="predicted"/>
<accession>C1EGP5</accession>
<dbReference type="Proteomes" id="UP000002009">
    <property type="component" value="Chromosome 14"/>
</dbReference>
<dbReference type="InterPro" id="IPR016181">
    <property type="entry name" value="Acyl_CoA_acyltransferase"/>
</dbReference>
<evidence type="ECO:0000256" key="1">
    <source>
        <dbReference type="SAM" id="MobiDB-lite"/>
    </source>
</evidence>
<evidence type="ECO:0000313" key="3">
    <source>
        <dbReference type="Proteomes" id="UP000002009"/>
    </source>
</evidence>
<feature type="region of interest" description="Disordered" evidence="1">
    <location>
        <begin position="704"/>
        <end position="731"/>
    </location>
</feature>
<gene>
    <name evidence="2" type="ORF">MICPUN_63947</name>
</gene>
<feature type="region of interest" description="Disordered" evidence="1">
    <location>
        <begin position="598"/>
        <end position="623"/>
    </location>
</feature>
<name>C1EGP5_MICCC</name>
<dbReference type="SUPFAM" id="SSF55729">
    <property type="entry name" value="Acyl-CoA N-acyltransferases (Nat)"/>
    <property type="match status" value="1"/>
</dbReference>
<dbReference type="KEGG" id="mis:MICPUN_63947"/>
<protein>
    <submittedName>
        <fullName evidence="2">Uncharacterized protein</fullName>
    </submittedName>
</protein>
<dbReference type="InParanoid" id="C1EGP5"/>
<keyword evidence="3" id="KW-1185">Reference proteome</keyword>